<dbReference type="HAMAP" id="MF_01400">
    <property type="entry name" value="MsrB"/>
    <property type="match status" value="1"/>
</dbReference>
<evidence type="ECO:0000313" key="6">
    <source>
        <dbReference type="EMBL" id="BBD07538.1"/>
    </source>
</evidence>
<dbReference type="OrthoDB" id="4174719at2"/>
<dbReference type="InterPro" id="IPR011057">
    <property type="entry name" value="Mss4-like_sf"/>
</dbReference>
<accession>A0A2Z6AWD3</accession>
<evidence type="ECO:0000313" key="7">
    <source>
        <dbReference type="Proteomes" id="UP000269883"/>
    </source>
</evidence>
<comment type="similarity">
    <text evidence="3">Belongs to the MsrB Met sulfoxide reductase family.</text>
</comment>
<dbReference type="Gene3D" id="2.170.150.20">
    <property type="entry name" value="Peptide methionine sulfoxide reductase"/>
    <property type="match status" value="1"/>
</dbReference>
<evidence type="ECO:0000256" key="4">
    <source>
        <dbReference type="SAM" id="SignalP"/>
    </source>
</evidence>
<reference evidence="6 7" key="1">
    <citation type="journal article" date="2018" name="Sci. Adv.">
        <title>Multi-heme cytochromes provide a pathway for survival in energy-limited environments.</title>
        <authorList>
            <person name="Deng X."/>
            <person name="Dohmae N."/>
            <person name="Nealson K.H."/>
            <person name="Hashimoto K."/>
            <person name="Okamoto A."/>
        </authorList>
    </citation>
    <scope>NUCLEOTIDE SEQUENCE [LARGE SCALE GENOMIC DNA]</scope>
    <source>
        <strain evidence="6 7">IS5</strain>
    </source>
</reference>
<feature type="chain" id="PRO_5016411523" description="Peptide methionine sulfoxide reductase MsrB" evidence="4">
    <location>
        <begin position="22"/>
        <end position="173"/>
    </location>
</feature>
<dbReference type="RefSeq" id="WP_126376877.1">
    <property type="nucleotide sequence ID" value="NZ_AP017378.1"/>
</dbReference>
<dbReference type="NCBIfam" id="TIGR00357">
    <property type="entry name" value="peptide-methionine (R)-S-oxide reductase MsrB"/>
    <property type="match status" value="1"/>
</dbReference>
<dbReference type="InterPro" id="IPR028427">
    <property type="entry name" value="Met_Sox_Rdtase_MsrB"/>
</dbReference>
<gene>
    <name evidence="3" type="primary">msrB</name>
    <name evidence="6" type="ORF">DFE_0812</name>
</gene>
<dbReference type="KEGG" id="dfl:DFE_0812"/>
<dbReference type="PANTHER" id="PTHR10173:SF59">
    <property type="entry name" value="PEPTIDE METHIONINE SULFOXIDE REDUCTASE MSRA_MSRB"/>
    <property type="match status" value="1"/>
</dbReference>
<dbReference type="PROSITE" id="PS51790">
    <property type="entry name" value="MSRB"/>
    <property type="match status" value="1"/>
</dbReference>
<dbReference type="Pfam" id="PF01641">
    <property type="entry name" value="SelR"/>
    <property type="match status" value="1"/>
</dbReference>
<evidence type="ECO:0000259" key="5">
    <source>
        <dbReference type="PROSITE" id="PS51790"/>
    </source>
</evidence>
<comment type="caution">
    <text evidence="3">Lacks conserved residue(s) required for the propagation of feature annotation.</text>
</comment>
<dbReference type="GO" id="GO:0005737">
    <property type="term" value="C:cytoplasm"/>
    <property type="evidence" value="ECO:0007669"/>
    <property type="project" value="TreeGrafter"/>
</dbReference>
<evidence type="ECO:0000256" key="2">
    <source>
        <dbReference type="ARBA" id="ARBA00048488"/>
    </source>
</evidence>
<keyword evidence="4" id="KW-0732">Signal</keyword>
<dbReference type="AlphaFoldDB" id="A0A2Z6AWD3"/>
<comment type="catalytic activity">
    <reaction evidence="2 3">
        <text>L-methionyl-[protein] + [thioredoxin]-disulfide + H2O = L-methionyl-(R)-S-oxide-[protein] + [thioredoxin]-dithiol</text>
        <dbReference type="Rhea" id="RHEA:24164"/>
        <dbReference type="Rhea" id="RHEA-COMP:10698"/>
        <dbReference type="Rhea" id="RHEA-COMP:10700"/>
        <dbReference type="Rhea" id="RHEA-COMP:12313"/>
        <dbReference type="Rhea" id="RHEA-COMP:12314"/>
        <dbReference type="ChEBI" id="CHEBI:15377"/>
        <dbReference type="ChEBI" id="CHEBI:16044"/>
        <dbReference type="ChEBI" id="CHEBI:29950"/>
        <dbReference type="ChEBI" id="CHEBI:45764"/>
        <dbReference type="ChEBI" id="CHEBI:50058"/>
        <dbReference type="EC" id="1.8.4.12"/>
    </reaction>
</comment>
<dbReference type="SUPFAM" id="SSF51316">
    <property type="entry name" value="Mss4-like"/>
    <property type="match status" value="1"/>
</dbReference>
<feature type="active site" description="Nucleophile" evidence="3">
    <location>
        <position position="146"/>
    </location>
</feature>
<dbReference type="PANTHER" id="PTHR10173">
    <property type="entry name" value="METHIONINE SULFOXIDE REDUCTASE"/>
    <property type="match status" value="1"/>
</dbReference>
<dbReference type="InterPro" id="IPR002579">
    <property type="entry name" value="Met_Sox_Rdtase_MsrB_dom"/>
</dbReference>
<dbReference type="EC" id="1.8.4.12" evidence="3"/>
<proteinExistence type="inferred from homology"/>
<keyword evidence="7" id="KW-1185">Reference proteome</keyword>
<evidence type="ECO:0000256" key="3">
    <source>
        <dbReference type="HAMAP-Rule" id="MF_01400"/>
    </source>
</evidence>
<dbReference type="EMBL" id="AP017378">
    <property type="protein sequence ID" value="BBD07538.1"/>
    <property type="molecule type" value="Genomic_DNA"/>
</dbReference>
<organism evidence="6 7">
    <name type="scientific">Desulfovibrio ferrophilus</name>
    <dbReference type="NCBI Taxonomy" id="241368"/>
    <lineage>
        <taxon>Bacteria</taxon>
        <taxon>Pseudomonadati</taxon>
        <taxon>Thermodesulfobacteriota</taxon>
        <taxon>Desulfovibrionia</taxon>
        <taxon>Desulfovibrionales</taxon>
        <taxon>Desulfovibrionaceae</taxon>
        <taxon>Desulfovibrio</taxon>
    </lineage>
</organism>
<evidence type="ECO:0000256" key="1">
    <source>
        <dbReference type="ARBA" id="ARBA00023002"/>
    </source>
</evidence>
<dbReference type="Proteomes" id="UP000269883">
    <property type="component" value="Chromosome"/>
</dbReference>
<protein>
    <recommendedName>
        <fullName evidence="3">Peptide methionine sulfoxide reductase MsrB</fullName>
        <ecNumber evidence="3">1.8.4.12</ecNumber>
    </recommendedName>
    <alternativeName>
        <fullName evidence="3">Peptide-methionine (R)-S-oxide reductase</fullName>
    </alternativeName>
</protein>
<name>A0A2Z6AWD3_9BACT</name>
<keyword evidence="1 3" id="KW-0560">Oxidoreductase</keyword>
<dbReference type="GO" id="GO:0006979">
    <property type="term" value="P:response to oxidative stress"/>
    <property type="evidence" value="ECO:0007669"/>
    <property type="project" value="InterPro"/>
</dbReference>
<dbReference type="GO" id="GO:0033743">
    <property type="term" value="F:peptide-methionine (R)-S-oxide reductase activity"/>
    <property type="evidence" value="ECO:0007669"/>
    <property type="project" value="UniProtKB-UniRule"/>
</dbReference>
<feature type="domain" description="MsrB" evidence="5">
    <location>
        <begin position="35"/>
        <end position="157"/>
    </location>
</feature>
<sequence>MKILIFAVALLFMAMASVAWASDTGRTGSYVKPTKEELKMLLTPLQYKVTQEDGTERPFANEYWDNKREGIYVDLLSGEVLFSSTDKYRSGTGWPSFIRPLEAENIVSVEDRKLFVTRTEIRSRHGDNHLGHVFDDGPEPTGLRYCMNSAALRFIPREKLDEEGYGKYLSLFK</sequence>
<dbReference type="FunFam" id="2.170.150.20:FF:000003">
    <property type="entry name" value="Peptide methionine sulfoxide reductase MsrB"/>
    <property type="match status" value="1"/>
</dbReference>
<dbReference type="GO" id="GO:0030091">
    <property type="term" value="P:protein repair"/>
    <property type="evidence" value="ECO:0007669"/>
    <property type="project" value="InterPro"/>
</dbReference>
<feature type="signal peptide" evidence="4">
    <location>
        <begin position="1"/>
        <end position="21"/>
    </location>
</feature>